<evidence type="ECO:0000256" key="2">
    <source>
        <dbReference type="ARBA" id="ARBA00012438"/>
    </source>
</evidence>
<protein>
    <recommendedName>
        <fullName evidence="2">histidine kinase</fullName>
        <ecNumber evidence="2">2.7.13.3</ecNumber>
    </recommendedName>
</protein>
<evidence type="ECO:0000313" key="9">
    <source>
        <dbReference type="Proteomes" id="UP000245466"/>
    </source>
</evidence>
<dbReference type="SUPFAM" id="SSF55785">
    <property type="entry name" value="PYP-like sensor domain (PAS domain)"/>
    <property type="match status" value="2"/>
</dbReference>
<dbReference type="InterPro" id="IPR000700">
    <property type="entry name" value="PAS-assoc_C"/>
</dbReference>
<feature type="domain" description="PAC" evidence="7">
    <location>
        <begin position="80"/>
        <end position="135"/>
    </location>
</feature>
<dbReference type="Pfam" id="PF08448">
    <property type="entry name" value="PAS_4"/>
    <property type="match status" value="2"/>
</dbReference>
<keyword evidence="9" id="KW-1185">Reference proteome</keyword>
<evidence type="ECO:0000259" key="7">
    <source>
        <dbReference type="PROSITE" id="PS50113"/>
    </source>
</evidence>
<dbReference type="InterPro" id="IPR013656">
    <property type="entry name" value="PAS_4"/>
</dbReference>
<dbReference type="AlphaFoldDB" id="A0A2U1AUM0"/>
<dbReference type="SMART" id="SM00086">
    <property type="entry name" value="PAC"/>
    <property type="match status" value="2"/>
</dbReference>
<dbReference type="GO" id="GO:0004673">
    <property type="term" value="F:protein histidine kinase activity"/>
    <property type="evidence" value="ECO:0007669"/>
    <property type="project" value="UniProtKB-EC"/>
</dbReference>
<dbReference type="Pfam" id="PF08447">
    <property type="entry name" value="PAS_3"/>
    <property type="match status" value="1"/>
</dbReference>
<dbReference type="EC" id="2.7.13.3" evidence="2"/>
<keyword evidence="5" id="KW-0418">Kinase</keyword>
<feature type="domain" description="PAC" evidence="7">
    <location>
        <begin position="358"/>
        <end position="412"/>
    </location>
</feature>
<dbReference type="Proteomes" id="UP000245466">
    <property type="component" value="Unassembled WGS sequence"/>
</dbReference>
<reference evidence="8 9" key="1">
    <citation type="submission" date="2018-04" db="EMBL/GenBank/DDBJ databases">
        <title>Genomic Encyclopedia of Type Strains, Phase IV (KMG-IV): sequencing the most valuable type-strain genomes for metagenomic binning, comparative biology and taxonomic classification.</title>
        <authorList>
            <person name="Goeker M."/>
        </authorList>
    </citation>
    <scope>NUCLEOTIDE SEQUENCE [LARGE SCALE GENOMIC DNA]</scope>
    <source>
        <strain evidence="8 9">DSM 100231</strain>
    </source>
</reference>
<comment type="caution">
    <text evidence="8">The sequence shown here is derived from an EMBL/GenBank/DDBJ whole genome shotgun (WGS) entry which is preliminary data.</text>
</comment>
<evidence type="ECO:0000256" key="4">
    <source>
        <dbReference type="ARBA" id="ARBA00022679"/>
    </source>
</evidence>
<organism evidence="8 9">
    <name type="scientific">Pontibacter virosus</name>
    <dbReference type="NCBI Taxonomy" id="1765052"/>
    <lineage>
        <taxon>Bacteria</taxon>
        <taxon>Pseudomonadati</taxon>
        <taxon>Bacteroidota</taxon>
        <taxon>Cytophagia</taxon>
        <taxon>Cytophagales</taxon>
        <taxon>Hymenobacteraceae</taxon>
        <taxon>Pontibacter</taxon>
    </lineage>
</organism>
<name>A0A2U1AUM0_9BACT</name>
<dbReference type="PANTHER" id="PTHR43304:SF1">
    <property type="entry name" value="PAC DOMAIN-CONTAINING PROTEIN"/>
    <property type="match status" value="1"/>
</dbReference>
<sequence>MDYKLIFDNTPEAMVLLDPDMKIVGANKRYLEVTMRQLDNILGKHFLLEAFPEPNVPYEENPVRISIADAIQQGRKVYLDVIRYSIARPDGSGYDERCWEASHTPILNERGELLYMLQETKDVTDREETKKALQDIEQKFRFMADSMPQLIDADDAEGNSTYFNKQWEAYTGIPIEKLMAGGWKEAIHPADLQSAEQYWQQSLEKGEASQVEVRIRDKDGDYRWYLSRYLPMRNESGEIRMWLGSCSDIHDMKNLVQELLTSNEQMSELADQVQLAFRKVETERMTLERLIMQAPTFFAILKGKQHRYELVNTKYQELFPHINLIGKTVAEALPEVAEQGYIDVLDNVYQTGKTFEAKEILVQLSTPEGKLEDNYLTFIFQPLFDEHEQIIGILVAGFNVTDKYQMKKKLQELGIAVDEL</sequence>
<feature type="domain" description="PAS" evidence="6">
    <location>
        <begin position="136"/>
        <end position="206"/>
    </location>
</feature>
<dbReference type="PROSITE" id="PS50112">
    <property type="entry name" value="PAS"/>
    <property type="match status" value="1"/>
</dbReference>
<evidence type="ECO:0000313" key="8">
    <source>
        <dbReference type="EMBL" id="PVY40118.1"/>
    </source>
</evidence>
<dbReference type="NCBIfam" id="TIGR00229">
    <property type="entry name" value="sensory_box"/>
    <property type="match status" value="2"/>
</dbReference>
<dbReference type="InterPro" id="IPR035965">
    <property type="entry name" value="PAS-like_dom_sf"/>
</dbReference>
<dbReference type="PROSITE" id="PS50113">
    <property type="entry name" value="PAC"/>
    <property type="match status" value="3"/>
</dbReference>
<keyword evidence="3" id="KW-0597">Phosphoprotein</keyword>
<evidence type="ECO:0000256" key="5">
    <source>
        <dbReference type="ARBA" id="ARBA00022777"/>
    </source>
</evidence>
<dbReference type="PANTHER" id="PTHR43304">
    <property type="entry name" value="PHYTOCHROME-LIKE PROTEIN CPH1"/>
    <property type="match status" value="1"/>
</dbReference>
<dbReference type="Gene3D" id="3.30.450.20">
    <property type="entry name" value="PAS domain"/>
    <property type="match status" value="3"/>
</dbReference>
<comment type="catalytic activity">
    <reaction evidence="1">
        <text>ATP + protein L-histidine = ADP + protein N-phospho-L-histidine.</text>
        <dbReference type="EC" id="2.7.13.3"/>
    </reaction>
</comment>
<accession>A0A2U1AUM0</accession>
<gene>
    <name evidence="8" type="ORF">C8E01_10811</name>
</gene>
<dbReference type="CDD" id="cd00130">
    <property type="entry name" value="PAS"/>
    <property type="match status" value="2"/>
</dbReference>
<dbReference type="InterPro" id="IPR013655">
    <property type="entry name" value="PAS_fold_3"/>
</dbReference>
<dbReference type="RefSeq" id="WP_116543993.1">
    <property type="nucleotide sequence ID" value="NZ_QEKI01000008.1"/>
</dbReference>
<evidence type="ECO:0000256" key="1">
    <source>
        <dbReference type="ARBA" id="ARBA00000085"/>
    </source>
</evidence>
<dbReference type="FunFam" id="3.30.450.20:FF:000099">
    <property type="entry name" value="Sensory box sensor histidine kinase"/>
    <property type="match status" value="1"/>
</dbReference>
<proteinExistence type="predicted"/>
<evidence type="ECO:0000259" key="6">
    <source>
        <dbReference type="PROSITE" id="PS50112"/>
    </source>
</evidence>
<dbReference type="InterPro" id="IPR001610">
    <property type="entry name" value="PAC"/>
</dbReference>
<dbReference type="SMART" id="SM00091">
    <property type="entry name" value="PAS"/>
    <property type="match status" value="3"/>
</dbReference>
<dbReference type="OrthoDB" id="9766459at2"/>
<dbReference type="InterPro" id="IPR000014">
    <property type="entry name" value="PAS"/>
</dbReference>
<keyword evidence="4" id="KW-0808">Transferase</keyword>
<evidence type="ECO:0000256" key="3">
    <source>
        <dbReference type="ARBA" id="ARBA00022553"/>
    </source>
</evidence>
<feature type="domain" description="PAC" evidence="7">
    <location>
        <begin position="209"/>
        <end position="261"/>
    </location>
</feature>
<dbReference type="InterPro" id="IPR052162">
    <property type="entry name" value="Sensor_kinase/Photoreceptor"/>
</dbReference>
<dbReference type="EMBL" id="QEKI01000008">
    <property type="protein sequence ID" value="PVY40118.1"/>
    <property type="molecule type" value="Genomic_DNA"/>
</dbReference>